<feature type="chain" id="PRO_5045787067" description="Serine peptidase" evidence="6">
    <location>
        <begin position="24"/>
        <end position="516"/>
    </location>
</feature>
<keyword evidence="8" id="KW-1185">Reference proteome</keyword>
<keyword evidence="4" id="KW-0378">Hydrolase</keyword>
<evidence type="ECO:0000313" key="7">
    <source>
        <dbReference type="EMBL" id="CAK7230446.1"/>
    </source>
</evidence>
<accession>A0ABP0CGB6</accession>
<name>A0ABP0CGB6_9PEZI</name>
<dbReference type="Proteomes" id="UP001642482">
    <property type="component" value="Unassembled WGS sequence"/>
</dbReference>
<gene>
    <name evidence="7" type="ORF">SEUCBS140593_007593</name>
</gene>
<dbReference type="EMBL" id="CAWUHD010000093">
    <property type="protein sequence ID" value="CAK7230446.1"/>
    <property type="molecule type" value="Genomic_DNA"/>
</dbReference>
<dbReference type="PANTHER" id="PTHR11010:SF23">
    <property type="entry name" value="SERINE PEPTIDASE"/>
    <property type="match status" value="1"/>
</dbReference>
<keyword evidence="5" id="KW-0325">Glycoprotein</keyword>
<evidence type="ECO:0000256" key="5">
    <source>
        <dbReference type="ARBA" id="ARBA00023180"/>
    </source>
</evidence>
<protein>
    <recommendedName>
        <fullName evidence="9">Serine peptidase</fullName>
    </recommendedName>
</protein>
<sequence length="516" mass="56859">MKASTLWASALCVLGGLSSVVSGKKVHTFPKPPGVKAVDHPNPTGGYVNGTFEQPLDHNDPSKGTFSNRFWFNAQWWKGPGSPVFLFMPGESDASLYLGYLDNGTVPGLYAEVFGGLVIVIEHRYWGESSPFDTLTAETLQYLDLPQAMMDITYFAKNVSFDLGNNLGTNDNSDNAPWVLVGGSYPGALTAWINQKEPGVFYAYHASSAVVETITDFYTYFSPVEEALPANCSADVRAVVQYVDHVLVNGNAADVQELKNGFGLGYLNHNNDFAVQVSYPLRQWQEDEAYVQDFCDYLETTGETHIVLTNPNGVGLATALPLYQKFINATRGAACSAGNGTACNTHVNEEEFNDPTDFTDMRQWDWLCCHNPFGWWQVGPNVTDGTNIISQFADINFYERQCPLTFPTVNGYSSGLAAGFTPEHLDLYTGGWNGDFNKVIFVNGEVDPWRSATVSSDYRPGGRKASTDAAPIFVVPAGNHCPELLLEEFEGAPDLYKDIFEIMRTWLSEWKAPSKN</sequence>
<feature type="signal peptide" evidence="6">
    <location>
        <begin position="1"/>
        <end position="23"/>
    </location>
</feature>
<dbReference type="PANTHER" id="PTHR11010">
    <property type="entry name" value="PROTEASE S28 PRO-X CARBOXYPEPTIDASE-RELATED"/>
    <property type="match status" value="1"/>
</dbReference>
<comment type="similarity">
    <text evidence="1">Belongs to the peptidase S28 family.</text>
</comment>
<evidence type="ECO:0000256" key="2">
    <source>
        <dbReference type="ARBA" id="ARBA00022670"/>
    </source>
</evidence>
<dbReference type="Pfam" id="PF05577">
    <property type="entry name" value="Peptidase_S28"/>
    <property type="match status" value="1"/>
</dbReference>
<comment type="caution">
    <text evidence="7">The sequence shown here is derived from an EMBL/GenBank/DDBJ whole genome shotgun (WGS) entry which is preliminary data.</text>
</comment>
<evidence type="ECO:0000256" key="1">
    <source>
        <dbReference type="ARBA" id="ARBA00011079"/>
    </source>
</evidence>
<dbReference type="InterPro" id="IPR008758">
    <property type="entry name" value="Peptidase_S28"/>
</dbReference>
<evidence type="ECO:0000256" key="4">
    <source>
        <dbReference type="ARBA" id="ARBA00022801"/>
    </source>
</evidence>
<keyword evidence="2" id="KW-0645">Protease</keyword>
<dbReference type="Gene3D" id="3.40.50.1820">
    <property type="entry name" value="alpha/beta hydrolase"/>
    <property type="match status" value="2"/>
</dbReference>
<evidence type="ECO:0008006" key="9">
    <source>
        <dbReference type="Google" id="ProtNLM"/>
    </source>
</evidence>
<evidence type="ECO:0000256" key="6">
    <source>
        <dbReference type="SAM" id="SignalP"/>
    </source>
</evidence>
<evidence type="ECO:0000256" key="3">
    <source>
        <dbReference type="ARBA" id="ARBA00022729"/>
    </source>
</evidence>
<reference evidence="7 8" key="1">
    <citation type="submission" date="2024-01" db="EMBL/GenBank/DDBJ databases">
        <authorList>
            <person name="Allen C."/>
            <person name="Tagirdzhanova G."/>
        </authorList>
    </citation>
    <scope>NUCLEOTIDE SEQUENCE [LARGE SCALE GENOMIC DNA]</scope>
</reference>
<organism evidence="7 8">
    <name type="scientific">Sporothrix eucalyptigena</name>
    <dbReference type="NCBI Taxonomy" id="1812306"/>
    <lineage>
        <taxon>Eukaryota</taxon>
        <taxon>Fungi</taxon>
        <taxon>Dikarya</taxon>
        <taxon>Ascomycota</taxon>
        <taxon>Pezizomycotina</taxon>
        <taxon>Sordariomycetes</taxon>
        <taxon>Sordariomycetidae</taxon>
        <taxon>Ophiostomatales</taxon>
        <taxon>Ophiostomataceae</taxon>
        <taxon>Sporothrix</taxon>
    </lineage>
</organism>
<evidence type="ECO:0000313" key="8">
    <source>
        <dbReference type="Proteomes" id="UP001642482"/>
    </source>
</evidence>
<keyword evidence="3 6" id="KW-0732">Signal</keyword>
<dbReference type="SUPFAM" id="SSF53474">
    <property type="entry name" value="alpha/beta-Hydrolases"/>
    <property type="match status" value="1"/>
</dbReference>
<proteinExistence type="inferred from homology"/>
<dbReference type="InterPro" id="IPR029058">
    <property type="entry name" value="AB_hydrolase_fold"/>
</dbReference>